<keyword evidence="2" id="KW-1185">Reference proteome</keyword>
<protein>
    <submittedName>
        <fullName evidence="1">Uncharacterized protein</fullName>
    </submittedName>
</protein>
<sequence>MILLASLVLLLVGGAVGFAAGRAGAPRSPDMGIDPTTAVRRRDAFIEHLRELAWRDRDVAPELSTVVLDEIRRFSADPDGWDPRSLG</sequence>
<gene>
    <name evidence="1" type="ORF">QWJ41_15005</name>
</gene>
<reference evidence="1" key="1">
    <citation type="submission" date="2023-06" db="EMBL/GenBank/DDBJ databases">
        <title>Genome sequence of Nocardioides sp. SOB44.</title>
        <authorList>
            <person name="Zhang G."/>
        </authorList>
    </citation>
    <scope>NUCLEOTIDE SEQUENCE</scope>
    <source>
        <strain evidence="1">SOB44</strain>
    </source>
</reference>
<dbReference type="EMBL" id="JAULSC010000016">
    <property type="protein sequence ID" value="MDO3397034.1"/>
    <property type="molecule type" value="Genomic_DNA"/>
</dbReference>
<accession>A0ABT8TUK9</accession>
<dbReference type="Proteomes" id="UP001168363">
    <property type="component" value="Unassembled WGS sequence"/>
</dbReference>
<comment type="caution">
    <text evidence="1">The sequence shown here is derived from an EMBL/GenBank/DDBJ whole genome shotgun (WGS) entry which is preliminary data.</text>
</comment>
<proteinExistence type="predicted"/>
<evidence type="ECO:0000313" key="2">
    <source>
        <dbReference type="Proteomes" id="UP001168363"/>
    </source>
</evidence>
<name>A0ABT8TUK9_9ACTN</name>
<evidence type="ECO:0000313" key="1">
    <source>
        <dbReference type="EMBL" id="MDO3397034.1"/>
    </source>
</evidence>
<organism evidence="1 2">
    <name type="scientific">Nocardioides cremeus</name>
    <dbReference type="NCBI Taxonomy" id="3058044"/>
    <lineage>
        <taxon>Bacteria</taxon>
        <taxon>Bacillati</taxon>
        <taxon>Actinomycetota</taxon>
        <taxon>Actinomycetes</taxon>
        <taxon>Propionibacteriales</taxon>
        <taxon>Nocardioidaceae</taxon>
        <taxon>Nocardioides</taxon>
    </lineage>
</organism>
<dbReference type="RefSeq" id="WP_302709214.1">
    <property type="nucleotide sequence ID" value="NZ_JAULSC010000016.1"/>
</dbReference>